<accession>X1MTK0</accession>
<dbReference type="InterPro" id="IPR029464">
    <property type="entry name" value="HSDR_N"/>
</dbReference>
<feature type="domain" description="RAMA" evidence="2">
    <location>
        <begin position="244"/>
        <end position="349"/>
    </location>
</feature>
<proteinExistence type="predicted"/>
<gene>
    <name evidence="3" type="ORF">S06H3_12724</name>
</gene>
<evidence type="ECO:0000259" key="2">
    <source>
        <dbReference type="Pfam" id="PF18755"/>
    </source>
</evidence>
<dbReference type="AlphaFoldDB" id="X1MTK0"/>
<dbReference type="Pfam" id="PF18755">
    <property type="entry name" value="RAMA"/>
    <property type="match status" value="1"/>
</dbReference>
<sequence length="355" mass="39897">MGGKPLNKEAKRALRNARKVMEATYQADCNEAETRQRVERIFENPLGYDYIKHLSRERTITGAGGTEHVDFAIRLEDTPEAEPVMLVELKRVGLDLAQKHLKQVSGYAIDVGCEWVLLTNGREWRLYHVEFGKPPVTKLVERWNLLKDDWEELANKFDLISLKRVRRGGLDKVWERTEVLQPRSLLKAILSHETLRDVRRVLKRDTGVVVTADDIVGALRKMLNEGAARVLQDVEVTLPPKVDKKAAKRTKKGGAHVSLKDLIITGLLPVGTTLFSEYKGTRYTAEVQADGTIAFEGNSYKTPSAAGGAVTAKYNVSAPPGWEFWQLKGAEGNIEPLDAIRKRYLSKQEKPSTNQ</sequence>
<dbReference type="InterPro" id="IPR040843">
    <property type="entry name" value="RAMA"/>
</dbReference>
<evidence type="ECO:0000313" key="3">
    <source>
        <dbReference type="EMBL" id="GAI09734.1"/>
    </source>
</evidence>
<protein>
    <recommendedName>
        <fullName evidence="4">Type I restriction enzyme R protein N-terminal domain-containing protein</fullName>
    </recommendedName>
</protein>
<dbReference type="EMBL" id="BARV01006218">
    <property type="protein sequence ID" value="GAI09734.1"/>
    <property type="molecule type" value="Genomic_DNA"/>
</dbReference>
<dbReference type="Pfam" id="PF13588">
    <property type="entry name" value="HSDR_N_2"/>
    <property type="match status" value="1"/>
</dbReference>
<evidence type="ECO:0000259" key="1">
    <source>
        <dbReference type="Pfam" id="PF13588"/>
    </source>
</evidence>
<organism evidence="3">
    <name type="scientific">marine sediment metagenome</name>
    <dbReference type="NCBI Taxonomy" id="412755"/>
    <lineage>
        <taxon>unclassified sequences</taxon>
        <taxon>metagenomes</taxon>
        <taxon>ecological metagenomes</taxon>
    </lineage>
</organism>
<comment type="caution">
    <text evidence="3">The sequence shown here is derived from an EMBL/GenBank/DDBJ whole genome shotgun (WGS) entry which is preliminary data.</text>
</comment>
<feature type="domain" description="Type I restriction enzyme R protein N-terminal" evidence="1">
    <location>
        <begin position="31"/>
        <end position="132"/>
    </location>
</feature>
<evidence type="ECO:0008006" key="4">
    <source>
        <dbReference type="Google" id="ProtNLM"/>
    </source>
</evidence>
<reference evidence="3" key="1">
    <citation type="journal article" date="2014" name="Front. Microbiol.">
        <title>High frequency of phylogenetically diverse reductive dehalogenase-homologous genes in deep subseafloor sedimentary metagenomes.</title>
        <authorList>
            <person name="Kawai M."/>
            <person name="Futagami T."/>
            <person name="Toyoda A."/>
            <person name="Takaki Y."/>
            <person name="Nishi S."/>
            <person name="Hori S."/>
            <person name="Arai W."/>
            <person name="Tsubouchi T."/>
            <person name="Morono Y."/>
            <person name="Uchiyama I."/>
            <person name="Ito T."/>
            <person name="Fujiyama A."/>
            <person name="Inagaki F."/>
            <person name="Takami H."/>
        </authorList>
    </citation>
    <scope>NUCLEOTIDE SEQUENCE</scope>
    <source>
        <strain evidence="3">Expedition CK06-06</strain>
    </source>
</reference>
<name>X1MTK0_9ZZZZ</name>